<dbReference type="FunFam" id="3.40.140.10:FF:000008">
    <property type="entry name" value="Cytidine deaminase"/>
    <property type="match status" value="1"/>
</dbReference>
<dbReference type="InterPro" id="IPR016192">
    <property type="entry name" value="APOBEC/CMP_deaminase_Zn-bd"/>
</dbReference>
<evidence type="ECO:0000256" key="12">
    <source>
        <dbReference type="PIRSR" id="PIRSR606262-3"/>
    </source>
</evidence>
<dbReference type="GO" id="GO:0072527">
    <property type="term" value="P:pyrimidine-containing compound metabolic process"/>
    <property type="evidence" value="ECO:0007669"/>
    <property type="project" value="UniProtKB-ARBA"/>
</dbReference>
<dbReference type="Pfam" id="PF00383">
    <property type="entry name" value="dCMP_cyt_deam_1"/>
    <property type="match status" value="1"/>
</dbReference>
<feature type="binding site" evidence="12">
    <location>
        <position position="87"/>
    </location>
    <ligand>
        <name>Zn(2+)</name>
        <dbReference type="ChEBI" id="CHEBI:29105"/>
        <note>catalytic</note>
    </ligand>
</feature>
<dbReference type="PROSITE" id="PS51747">
    <property type="entry name" value="CYT_DCMP_DEAMINASES_2"/>
    <property type="match status" value="1"/>
</dbReference>
<keyword evidence="5 12" id="KW-0479">Metal-binding</keyword>
<dbReference type="AlphaFoldDB" id="A0A7C5Y9B3"/>
<dbReference type="PROSITE" id="PS00903">
    <property type="entry name" value="CYT_DCMP_DEAMINASES_1"/>
    <property type="match status" value="1"/>
</dbReference>
<dbReference type="NCBIfam" id="NF004064">
    <property type="entry name" value="PRK05578.1"/>
    <property type="match status" value="1"/>
</dbReference>
<evidence type="ECO:0000256" key="4">
    <source>
        <dbReference type="ARBA" id="ARBA00012783"/>
    </source>
</evidence>
<proteinExistence type="inferred from homology"/>
<evidence type="ECO:0000256" key="7">
    <source>
        <dbReference type="ARBA" id="ARBA00022833"/>
    </source>
</evidence>
<dbReference type="GO" id="GO:0005829">
    <property type="term" value="C:cytosol"/>
    <property type="evidence" value="ECO:0007669"/>
    <property type="project" value="TreeGrafter"/>
</dbReference>
<dbReference type="EMBL" id="DRXS01000172">
    <property type="protein sequence ID" value="HHR40798.1"/>
    <property type="molecule type" value="Genomic_DNA"/>
</dbReference>
<feature type="active site" description="Proton donor" evidence="10">
    <location>
        <position position="56"/>
    </location>
</feature>
<dbReference type="EC" id="3.5.4.5" evidence="4"/>
<evidence type="ECO:0000256" key="3">
    <source>
        <dbReference type="ARBA" id="ARBA00006576"/>
    </source>
</evidence>
<comment type="function">
    <text evidence="2">This enzyme scavenges exogenous and endogenous cytidine and 2'-deoxycytidine for UMP synthesis.</text>
</comment>
<evidence type="ECO:0000256" key="6">
    <source>
        <dbReference type="ARBA" id="ARBA00022801"/>
    </source>
</evidence>
<evidence type="ECO:0000259" key="13">
    <source>
        <dbReference type="PROSITE" id="PS51747"/>
    </source>
</evidence>
<sequence length="135" mass="14883">MATYSELLFHARRAMQHSYAPYSRFRVGAALLTGDDEIVTGCNVENASYGLSNCAERTAVFRAVSEGMKFFKAIAVVSSRSNPVYPCGACRQVLYEFNPRMKIVVEGRGGKPIVSSLLRMLPSGFGPQNLAKLRR</sequence>
<keyword evidence="7 12" id="KW-0862">Zinc</keyword>
<comment type="similarity">
    <text evidence="3">Belongs to the cytidine and deoxycytidylate deaminase family.</text>
</comment>
<dbReference type="InterPro" id="IPR050202">
    <property type="entry name" value="Cyt/Deoxycyt_deaminase"/>
</dbReference>
<evidence type="ECO:0000256" key="5">
    <source>
        <dbReference type="ARBA" id="ARBA00022723"/>
    </source>
</evidence>
<evidence type="ECO:0000256" key="10">
    <source>
        <dbReference type="PIRSR" id="PIRSR606262-1"/>
    </source>
</evidence>
<dbReference type="SUPFAM" id="SSF53927">
    <property type="entry name" value="Cytidine deaminase-like"/>
    <property type="match status" value="1"/>
</dbReference>
<dbReference type="GO" id="GO:0008270">
    <property type="term" value="F:zinc ion binding"/>
    <property type="evidence" value="ECO:0007669"/>
    <property type="project" value="InterPro"/>
</dbReference>
<evidence type="ECO:0000256" key="1">
    <source>
        <dbReference type="ARBA" id="ARBA00001947"/>
    </source>
</evidence>
<dbReference type="NCBIfam" id="TIGR01354">
    <property type="entry name" value="cyt_deam_tetra"/>
    <property type="match status" value="1"/>
</dbReference>
<dbReference type="InterPro" id="IPR002125">
    <property type="entry name" value="CMP_dCMP_dom"/>
</dbReference>
<feature type="binding site" evidence="12">
    <location>
        <position position="54"/>
    </location>
    <ligand>
        <name>Zn(2+)</name>
        <dbReference type="ChEBI" id="CHEBI:29105"/>
        <note>catalytic</note>
    </ligand>
</feature>
<evidence type="ECO:0000256" key="8">
    <source>
        <dbReference type="ARBA" id="ARBA00032005"/>
    </source>
</evidence>
<dbReference type="GO" id="GO:0004126">
    <property type="term" value="F:cytidine deaminase activity"/>
    <property type="evidence" value="ECO:0007669"/>
    <property type="project" value="UniProtKB-EC"/>
</dbReference>
<dbReference type="PANTHER" id="PTHR11644">
    <property type="entry name" value="CYTIDINE DEAMINASE"/>
    <property type="match status" value="1"/>
</dbReference>
<reference evidence="14" key="1">
    <citation type="journal article" date="2020" name="mSystems">
        <title>Genome- and Community-Level Interaction Insights into Carbon Utilization and Element Cycling Functions of Hydrothermarchaeota in Hydrothermal Sediment.</title>
        <authorList>
            <person name="Zhou Z."/>
            <person name="Liu Y."/>
            <person name="Xu W."/>
            <person name="Pan J."/>
            <person name="Luo Z.H."/>
            <person name="Li M."/>
        </authorList>
    </citation>
    <scope>NUCLEOTIDE SEQUENCE [LARGE SCALE GENOMIC DNA]</scope>
    <source>
        <strain evidence="14">SpSt-1084</strain>
    </source>
</reference>
<protein>
    <recommendedName>
        <fullName evidence="4">cytidine deaminase</fullName>
        <ecNumber evidence="4">3.5.4.5</ecNumber>
    </recommendedName>
    <alternativeName>
        <fullName evidence="8">Cytidine aminohydrolase</fullName>
    </alternativeName>
</protein>
<comment type="cofactor">
    <cofactor evidence="1 12">
        <name>Zn(2+)</name>
        <dbReference type="ChEBI" id="CHEBI:29105"/>
    </cofactor>
</comment>
<gene>
    <name evidence="14" type="ORF">ENM42_03110</name>
</gene>
<keyword evidence="6 14" id="KW-0378">Hydrolase</keyword>
<evidence type="ECO:0000256" key="9">
    <source>
        <dbReference type="ARBA" id="ARBA00049558"/>
    </source>
</evidence>
<evidence type="ECO:0000256" key="2">
    <source>
        <dbReference type="ARBA" id="ARBA00003949"/>
    </source>
</evidence>
<dbReference type="Gene3D" id="3.40.140.10">
    <property type="entry name" value="Cytidine Deaminase, domain 2"/>
    <property type="match status" value="1"/>
</dbReference>
<feature type="domain" description="CMP/dCMP-type deaminase" evidence="13">
    <location>
        <begin position="2"/>
        <end position="128"/>
    </location>
</feature>
<organism evidence="14">
    <name type="scientific">Caldiarchaeum subterraneum</name>
    <dbReference type="NCBI Taxonomy" id="311458"/>
    <lineage>
        <taxon>Archaea</taxon>
        <taxon>Nitrososphaerota</taxon>
        <taxon>Candidatus Caldarchaeales</taxon>
        <taxon>Candidatus Caldarchaeaceae</taxon>
        <taxon>Candidatus Caldarchaeum</taxon>
    </lineage>
</organism>
<comment type="caution">
    <text evidence="14">The sequence shown here is derived from an EMBL/GenBank/DDBJ whole genome shotgun (WGS) entry which is preliminary data.</text>
</comment>
<comment type="catalytic activity">
    <reaction evidence="9">
        <text>cytidine + H2O + H(+) = uridine + NH4(+)</text>
        <dbReference type="Rhea" id="RHEA:16069"/>
        <dbReference type="ChEBI" id="CHEBI:15377"/>
        <dbReference type="ChEBI" id="CHEBI:15378"/>
        <dbReference type="ChEBI" id="CHEBI:16704"/>
        <dbReference type="ChEBI" id="CHEBI:17562"/>
        <dbReference type="ChEBI" id="CHEBI:28938"/>
        <dbReference type="EC" id="3.5.4.5"/>
    </reaction>
</comment>
<dbReference type="GO" id="GO:0042802">
    <property type="term" value="F:identical protein binding"/>
    <property type="evidence" value="ECO:0007669"/>
    <property type="project" value="UniProtKB-ARBA"/>
</dbReference>
<dbReference type="PANTHER" id="PTHR11644:SF2">
    <property type="entry name" value="CYTIDINE DEAMINASE"/>
    <property type="match status" value="1"/>
</dbReference>
<dbReference type="GO" id="GO:0055086">
    <property type="term" value="P:nucleobase-containing small molecule metabolic process"/>
    <property type="evidence" value="ECO:0007669"/>
    <property type="project" value="UniProtKB-ARBA"/>
</dbReference>
<dbReference type="InterPro" id="IPR016193">
    <property type="entry name" value="Cytidine_deaminase-like"/>
</dbReference>
<evidence type="ECO:0000313" key="14">
    <source>
        <dbReference type="EMBL" id="HHR40798.1"/>
    </source>
</evidence>
<feature type="binding site" evidence="12">
    <location>
        <position position="90"/>
    </location>
    <ligand>
        <name>Zn(2+)</name>
        <dbReference type="ChEBI" id="CHEBI:29105"/>
        <note>catalytic</note>
    </ligand>
</feature>
<accession>A0A7C5Y9B3</accession>
<dbReference type="InterPro" id="IPR006262">
    <property type="entry name" value="Cyt_deam_tetra"/>
</dbReference>
<evidence type="ECO:0000256" key="11">
    <source>
        <dbReference type="PIRSR" id="PIRSR606262-2"/>
    </source>
</evidence>
<dbReference type="CDD" id="cd01283">
    <property type="entry name" value="cytidine_deaminase"/>
    <property type="match status" value="1"/>
</dbReference>
<name>A0A7C5Y9B3_CALS0</name>
<feature type="binding site" evidence="11">
    <location>
        <begin position="43"/>
        <end position="49"/>
    </location>
    <ligand>
        <name>substrate</name>
    </ligand>
</feature>